<dbReference type="EMBL" id="JAUSZT010000003">
    <property type="protein sequence ID" value="MDQ0997488.1"/>
    <property type="molecule type" value="Genomic_DNA"/>
</dbReference>
<feature type="domain" description="Lysozyme inhibitor LprI-like N-terminal" evidence="2">
    <location>
        <begin position="26"/>
        <end position="119"/>
    </location>
</feature>
<evidence type="ECO:0000256" key="1">
    <source>
        <dbReference type="SAM" id="SignalP"/>
    </source>
</evidence>
<accession>A0ABU0S9P6</accession>
<keyword evidence="4" id="KW-1185">Reference proteome</keyword>
<gene>
    <name evidence="3" type="ORF">QFZ34_002670</name>
</gene>
<evidence type="ECO:0000313" key="3">
    <source>
        <dbReference type="EMBL" id="MDQ0997488.1"/>
    </source>
</evidence>
<reference evidence="3 4" key="1">
    <citation type="submission" date="2023-07" db="EMBL/GenBank/DDBJ databases">
        <title>Comparative genomics of wheat-associated soil bacteria to identify genetic determinants of phenazine resistance.</title>
        <authorList>
            <person name="Mouncey N."/>
        </authorList>
    </citation>
    <scope>NUCLEOTIDE SEQUENCE [LARGE SCALE GENOMIC DNA]</scope>
    <source>
        <strain evidence="3 4">W4I11</strain>
    </source>
</reference>
<evidence type="ECO:0000313" key="4">
    <source>
        <dbReference type="Proteomes" id="UP001237780"/>
    </source>
</evidence>
<organism evidence="3 4">
    <name type="scientific">Phyllobacterium ifriqiyense</name>
    <dbReference type="NCBI Taxonomy" id="314238"/>
    <lineage>
        <taxon>Bacteria</taxon>
        <taxon>Pseudomonadati</taxon>
        <taxon>Pseudomonadota</taxon>
        <taxon>Alphaproteobacteria</taxon>
        <taxon>Hyphomicrobiales</taxon>
        <taxon>Phyllobacteriaceae</taxon>
        <taxon>Phyllobacterium</taxon>
    </lineage>
</organism>
<dbReference type="Proteomes" id="UP001237780">
    <property type="component" value="Unassembled WGS sequence"/>
</dbReference>
<name>A0ABU0S9P6_9HYPH</name>
<dbReference type="Pfam" id="PF07007">
    <property type="entry name" value="LprI"/>
    <property type="match status" value="1"/>
</dbReference>
<evidence type="ECO:0000259" key="2">
    <source>
        <dbReference type="Pfam" id="PF07007"/>
    </source>
</evidence>
<sequence length="137" mass="15073">MRFLQSVLTLIILFTTVPAALSAESCDKPNSSQADLNECYSNTYKHSDTQLNALYRQITARLKDDAQTTKLLVTAQKAWVAFRDAECNFSTSGSADGSVYPMMQSICLNGLTASRIEDLKSYLKCEEGDMSCPVPAQ</sequence>
<dbReference type="RefSeq" id="WP_307281511.1">
    <property type="nucleotide sequence ID" value="NZ_JAUSZT010000003.1"/>
</dbReference>
<dbReference type="PANTHER" id="PTHR39176:SF1">
    <property type="entry name" value="PERIPLASMIC PROTEIN"/>
    <property type="match status" value="1"/>
</dbReference>
<dbReference type="InterPro" id="IPR009739">
    <property type="entry name" value="LprI-like_N"/>
</dbReference>
<feature type="chain" id="PRO_5047218349" evidence="1">
    <location>
        <begin position="20"/>
        <end position="137"/>
    </location>
</feature>
<proteinExistence type="predicted"/>
<comment type="caution">
    <text evidence="3">The sequence shown here is derived from an EMBL/GenBank/DDBJ whole genome shotgun (WGS) entry which is preliminary data.</text>
</comment>
<keyword evidence="1" id="KW-0732">Signal</keyword>
<dbReference type="PANTHER" id="PTHR39176">
    <property type="entry name" value="PERIPLASMIC PROTEIN-RELATED"/>
    <property type="match status" value="1"/>
</dbReference>
<protein>
    <submittedName>
        <fullName evidence="3">Uncharacterized protein YecT (DUF1311 family)</fullName>
    </submittedName>
</protein>
<dbReference type="Gene3D" id="1.20.1270.180">
    <property type="match status" value="1"/>
</dbReference>
<feature type="signal peptide" evidence="1">
    <location>
        <begin position="1"/>
        <end position="19"/>
    </location>
</feature>